<feature type="transmembrane region" description="Helical" evidence="2">
    <location>
        <begin position="160"/>
        <end position="185"/>
    </location>
</feature>
<feature type="compositionally biased region" description="Basic and acidic residues" evidence="1">
    <location>
        <begin position="32"/>
        <end position="45"/>
    </location>
</feature>
<protein>
    <submittedName>
        <fullName evidence="3">Uncharacterized protein</fullName>
    </submittedName>
</protein>
<evidence type="ECO:0000313" key="4">
    <source>
        <dbReference type="Proteomes" id="UP001432322"/>
    </source>
</evidence>
<comment type="caution">
    <text evidence="3">The sequence shown here is derived from an EMBL/GenBank/DDBJ whole genome shotgun (WGS) entry which is preliminary data.</text>
</comment>
<organism evidence="3 4">
    <name type="scientific">Pristionchus fissidentatus</name>
    <dbReference type="NCBI Taxonomy" id="1538716"/>
    <lineage>
        <taxon>Eukaryota</taxon>
        <taxon>Metazoa</taxon>
        <taxon>Ecdysozoa</taxon>
        <taxon>Nematoda</taxon>
        <taxon>Chromadorea</taxon>
        <taxon>Rhabditida</taxon>
        <taxon>Rhabditina</taxon>
        <taxon>Diplogasteromorpha</taxon>
        <taxon>Diplogasteroidea</taxon>
        <taxon>Neodiplogasteridae</taxon>
        <taxon>Pristionchus</taxon>
    </lineage>
</organism>
<evidence type="ECO:0000313" key="3">
    <source>
        <dbReference type="EMBL" id="GMT16571.1"/>
    </source>
</evidence>
<feature type="compositionally biased region" description="Polar residues" evidence="1">
    <location>
        <begin position="274"/>
        <end position="297"/>
    </location>
</feature>
<evidence type="ECO:0000256" key="2">
    <source>
        <dbReference type="SAM" id="Phobius"/>
    </source>
</evidence>
<feature type="region of interest" description="Disordered" evidence="1">
    <location>
        <begin position="31"/>
        <end position="62"/>
    </location>
</feature>
<name>A0AAV5VB21_9BILA</name>
<feature type="region of interest" description="Disordered" evidence="1">
    <location>
        <begin position="259"/>
        <end position="297"/>
    </location>
</feature>
<feature type="transmembrane region" description="Helical" evidence="2">
    <location>
        <begin position="133"/>
        <end position="154"/>
    </location>
</feature>
<proteinExistence type="predicted"/>
<dbReference type="EMBL" id="BTSY01000002">
    <property type="protein sequence ID" value="GMT16571.1"/>
    <property type="molecule type" value="Genomic_DNA"/>
</dbReference>
<gene>
    <name evidence="3" type="ORF">PFISCL1PPCAC_7868</name>
</gene>
<dbReference type="AlphaFoldDB" id="A0AAV5VB21"/>
<feature type="transmembrane region" description="Helical" evidence="2">
    <location>
        <begin position="96"/>
        <end position="121"/>
    </location>
</feature>
<keyword evidence="4" id="KW-1185">Reference proteome</keyword>
<keyword evidence="2" id="KW-0472">Membrane</keyword>
<accession>A0AAV5VB21</accession>
<sequence length="297" mass="33046">MPRSPLISTVCSRLARPIGMNILRKAPFFSKKAPESKEEVADDARSPAGSDYARSPKSSRSEIGTVRQQCDIFSITNDPATEFEEAPAPVPPSVRLVWRLIAGLSLVHAILLLVNVVLLFNVDSKERRSHQQVLLFSLLMLTNIVLVIVMALVVIRQNKSITQCAICCCFWTAFAYFVILAYNSLDDPLSLCAGRTCLAVIILTLVELGTLAAYFVLRFIRYKKVVELYNCRACTCNKECGGSKTPTKLGVYDLWRNSEENTQPPTEHRRASSAVGSITRESPLSEPQFNLPSTHYM</sequence>
<evidence type="ECO:0000256" key="1">
    <source>
        <dbReference type="SAM" id="MobiDB-lite"/>
    </source>
</evidence>
<feature type="transmembrane region" description="Helical" evidence="2">
    <location>
        <begin position="197"/>
        <end position="217"/>
    </location>
</feature>
<dbReference type="Proteomes" id="UP001432322">
    <property type="component" value="Unassembled WGS sequence"/>
</dbReference>
<keyword evidence="2" id="KW-1133">Transmembrane helix</keyword>
<reference evidence="3" key="1">
    <citation type="submission" date="2023-10" db="EMBL/GenBank/DDBJ databases">
        <title>Genome assembly of Pristionchus species.</title>
        <authorList>
            <person name="Yoshida K."/>
            <person name="Sommer R.J."/>
        </authorList>
    </citation>
    <scope>NUCLEOTIDE SEQUENCE</scope>
    <source>
        <strain evidence="3">RS5133</strain>
    </source>
</reference>
<keyword evidence="2" id="KW-0812">Transmembrane</keyword>